<dbReference type="Proteomes" id="UP000637267">
    <property type="component" value="Unassembled WGS sequence"/>
</dbReference>
<dbReference type="Pfam" id="PF13692">
    <property type="entry name" value="Glyco_trans_1_4"/>
    <property type="match status" value="1"/>
</dbReference>
<evidence type="ECO:0000313" key="3">
    <source>
        <dbReference type="Proteomes" id="UP000637267"/>
    </source>
</evidence>
<dbReference type="Gene3D" id="3.40.50.2000">
    <property type="entry name" value="Glycogen Phosphorylase B"/>
    <property type="match status" value="2"/>
</dbReference>
<reference evidence="3" key="1">
    <citation type="journal article" date="2019" name="Int. J. Syst. Evol. Microbiol.">
        <title>The Global Catalogue of Microorganisms (GCM) 10K type strain sequencing project: providing services to taxonomists for standard genome sequencing and annotation.</title>
        <authorList>
            <consortium name="The Broad Institute Genomics Platform"/>
            <consortium name="The Broad Institute Genome Sequencing Center for Infectious Disease"/>
            <person name="Wu L."/>
            <person name="Ma J."/>
        </authorList>
    </citation>
    <scope>NUCLEOTIDE SEQUENCE [LARGE SCALE GENOMIC DNA]</scope>
    <source>
        <strain evidence="3">CGMCC 1.8859</strain>
    </source>
</reference>
<protein>
    <submittedName>
        <fullName evidence="2">Glycosyl transferase</fullName>
    </submittedName>
</protein>
<evidence type="ECO:0000313" key="2">
    <source>
        <dbReference type="EMBL" id="GGP22808.1"/>
    </source>
</evidence>
<keyword evidence="2" id="KW-0808">Transferase</keyword>
<comment type="caution">
    <text evidence="2">The sequence shown here is derived from an EMBL/GenBank/DDBJ whole genome shotgun (WGS) entry which is preliminary data.</text>
</comment>
<dbReference type="RefSeq" id="WP_188704980.1">
    <property type="nucleotide sequence ID" value="NZ_BMLX01000003.1"/>
</dbReference>
<dbReference type="Pfam" id="PF13579">
    <property type="entry name" value="Glyco_trans_4_4"/>
    <property type="match status" value="1"/>
</dbReference>
<gene>
    <name evidence="2" type="ORF">GCM10010970_28080</name>
</gene>
<dbReference type="InterPro" id="IPR050194">
    <property type="entry name" value="Glycosyltransferase_grp1"/>
</dbReference>
<accession>A0ABQ2PBW0</accession>
<evidence type="ECO:0000259" key="1">
    <source>
        <dbReference type="Pfam" id="PF13579"/>
    </source>
</evidence>
<feature type="domain" description="Glycosyltransferase subfamily 4-like N-terminal" evidence="1">
    <location>
        <begin position="18"/>
        <end position="166"/>
    </location>
</feature>
<name>A0ABQ2PBW0_9NEIS</name>
<organism evidence="2 3">
    <name type="scientific">Silvimonas iriomotensis</name>
    <dbReference type="NCBI Taxonomy" id="449662"/>
    <lineage>
        <taxon>Bacteria</taxon>
        <taxon>Pseudomonadati</taxon>
        <taxon>Pseudomonadota</taxon>
        <taxon>Betaproteobacteria</taxon>
        <taxon>Neisseriales</taxon>
        <taxon>Chitinibacteraceae</taxon>
        <taxon>Silvimonas</taxon>
    </lineage>
</organism>
<proteinExistence type="predicted"/>
<dbReference type="PANTHER" id="PTHR45947">
    <property type="entry name" value="SULFOQUINOVOSYL TRANSFERASE SQD2"/>
    <property type="match status" value="1"/>
</dbReference>
<dbReference type="SUPFAM" id="SSF53756">
    <property type="entry name" value="UDP-Glycosyltransferase/glycogen phosphorylase"/>
    <property type="match status" value="1"/>
</dbReference>
<keyword evidence="3" id="KW-1185">Reference proteome</keyword>
<dbReference type="EMBL" id="BMLX01000003">
    <property type="protein sequence ID" value="GGP22808.1"/>
    <property type="molecule type" value="Genomic_DNA"/>
</dbReference>
<dbReference type="InterPro" id="IPR028098">
    <property type="entry name" value="Glyco_trans_4-like_N"/>
</dbReference>
<dbReference type="PANTHER" id="PTHR45947:SF3">
    <property type="entry name" value="SULFOQUINOVOSYL TRANSFERASE SQD2"/>
    <property type="match status" value="1"/>
</dbReference>
<sequence length="370" mass="39956">MSHIAHVVESFGAGTLSMVTAMANRQIADRHRVTVIHSLREETPANWRELFADGIELIQLPMTRAISPLADFRAGRMLHDTLKSLKPDVVHLHSSKAGALGRILSWVYRGPKWFFSPHGLSFLQRAEGRLKNTIFLMIEKLLAGSPVTFIACSPGEAKEIRTHLSGNVREVHNAVDLAAITPAKGNNGLVRVGTVGRVTLARNPELFAEIAAALGKPGEIEFVWIGGGDESGETALRAANVAITGWVDRKSALARMAELDIYIQTSRWEGMPVAVLEAMGAGLPVIATNVIGNRDLVQDGDNGYLANSATDFTARLALLAQDKHARVALGGRARQFVQENYSLEVMMTALYAAYGIAPAAETENPSTYGA</sequence>
<dbReference type="GO" id="GO:0016740">
    <property type="term" value="F:transferase activity"/>
    <property type="evidence" value="ECO:0007669"/>
    <property type="project" value="UniProtKB-KW"/>
</dbReference>